<keyword evidence="3" id="KW-1185">Reference proteome</keyword>
<evidence type="ECO:0000256" key="1">
    <source>
        <dbReference type="SAM" id="MobiDB-lite"/>
    </source>
</evidence>
<dbReference type="EMBL" id="CP064030">
    <property type="protein sequence ID" value="QRN54915.1"/>
    <property type="molecule type" value="Genomic_DNA"/>
</dbReference>
<dbReference type="Pfam" id="PF05488">
    <property type="entry name" value="PAAR_motif"/>
    <property type="match status" value="1"/>
</dbReference>
<sequence>MSNQECKGTMYAFATIGARTERGGYVTRTSSKLSILGFRAALVGDVVTYNDASEAAIIDGSGTRAHERNKCFALVGSRLSNGDRIVFTPWDNGKSGLFVAEGENPEGFFEPHYVPPATKPNYRFAIFGATTARGGVLLEPSRDWQIDGRAGKVATLGDIVQYADGTTARIITALSLQDSADFVPLAFVGSELDNGDTITDSPERKGEASSRFTIIRKEK</sequence>
<evidence type="ECO:0000313" key="3">
    <source>
        <dbReference type="Proteomes" id="UP000663181"/>
    </source>
</evidence>
<organism evidence="2 3">
    <name type="scientific">Dyella caseinilytica</name>
    <dbReference type="NCBI Taxonomy" id="1849581"/>
    <lineage>
        <taxon>Bacteria</taxon>
        <taxon>Pseudomonadati</taxon>
        <taxon>Pseudomonadota</taxon>
        <taxon>Gammaproteobacteria</taxon>
        <taxon>Lysobacterales</taxon>
        <taxon>Rhodanobacteraceae</taxon>
        <taxon>Dyella</taxon>
    </lineage>
</organism>
<dbReference type="Proteomes" id="UP000663181">
    <property type="component" value="Chromosome"/>
</dbReference>
<protein>
    <submittedName>
        <fullName evidence="2">PAAR domain-containing protein</fullName>
    </submittedName>
</protein>
<feature type="region of interest" description="Disordered" evidence="1">
    <location>
        <begin position="194"/>
        <end position="219"/>
    </location>
</feature>
<dbReference type="RefSeq" id="WP_188798361.1">
    <property type="nucleotide sequence ID" value="NZ_BMIZ01000001.1"/>
</dbReference>
<dbReference type="InterPro" id="IPR008727">
    <property type="entry name" value="PAAR_motif"/>
</dbReference>
<proteinExistence type="predicted"/>
<gene>
    <name evidence="2" type="ORF">ISN74_06075</name>
</gene>
<evidence type="ECO:0000313" key="2">
    <source>
        <dbReference type="EMBL" id="QRN54915.1"/>
    </source>
</evidence>
<reference evidence="2 3" key="1">
    <citation type="submission" date="2020-10" db="EMBL/GenBank/DDBJ databases">
        <title>Phylogeny of dyella-like bacteria.</title>
        <authorList>
            <person name="Fu J."/>
        </authorList>
    </citation>
    <scope>NUCLEOTIDE SEQUENCE [LARGE SCALE GENOMIC DNA]</scope>
    <source>
        <strain evidence="2 3">DHOB09</strain>
    </source>
</reference>
<name>A0ABX7GX75_9GAMM</name>
<accession>A0ABX7GX75</accession>